<dbReference type="Proteomes" id="UP000636709">
    <property type="component" value="Unassembled WGS sequence"/>
</dbReference>
<dbReference type="AlphaFoldDB" id="A0A835BFH4"/>
<evidence type="ECO:0000256" key="1">
    <source>
        <dbReference type="ARBA" id="ARBA00022448"/>
    </source>
</evidence>
<sequence length="333" mass="37251">MEISSVMSPKEETAFTNGKLESSSSGQQNVKADLLSTEAPNDNKSNTISSSTASSVQLLQPNQMLVTERHDKMEVKSIRTGMYLEAAEGFDRETCMNCKFCKIRARPSSSEHPSMMMDLSAFKPLPMPRSELFTSSLLLMPVHKLEIFESLPHIPHFREVWKCPPEFREGTALGLMLSMQIEDDARVYQQKMSSLLDLEENGFLVGPLMVRLNNLLSTRNRQIDLKNKKASLEKEILEIEATNCSLEQQGKILDMCIMAMEEQKYQEMKSFIDTQKAANCSSISKLQACLHQVDELVAAADADFCSIAAAPWQQSEVGSSQAQPFSAVTYQGR</sequence>
<gene>
    <name evidence="5" type="ORF">HU200_036221</name>
</gene>
<name>A0A835BFH4_9POAL</name>
<keyword evidence="6" id="KW-1185">Reference proteome</keyword>
<proteinExistence type="predicted"/>
<reference evidence="5" key="1">
    <citation type="submission" date="2020-07" db="EMBL/GenBank/DDBJ databases">
        <title>Genome sequence and genetic diversity analysis of an under-domesticated orphan crop, white fonio (Digitaria exilis).</title>
        <authorList>
            <person name="Bennetzen J.L."/>
            <person name="Chen S."/>
            <person name="Ma X."/>
            <person name="Wang X."/>
            <person name="Yssel A.E.J."/>
            <person name="Chaluvadi S.R."/>
            <person name="Johnson M."/>
            <person name="Gangashetty P."/>
            <person name="Hamidou F."/>
            <person name="Sanogo M.D."/>
            <person name="Zwaenepoel A."/>
            <person name="Wallace J."/>
            <person name="Van De Peer Y."/>
            <person name="Van Deynze A."/>
        </authorList>
    </citation>
    <scope>NUCLEOTIDE SEQUENCE</scope>
    <source>
        <tissue evidence="5">Leaves</tissue>
    </source>
</reference>
<dbReference type="Pfam" id="PF05266">
    <property type="entry name" value="DUF724"/>
    <property type="match status" value="1"/>
</dbReference>
<keyword evidence="3" id="KW-0175">Coiled coil</keyword>
<evidence type="ECO:0000256" key="3">
    <source>
        <dbReference type="SAM" id="Coils"/>
    </source>
</evidence>
<organism evidence="5 6">
    <name type="scientific">Digitaria exilis</name>
    <dbReference type="NCBI Taxonomy" id="1010633"/>
    <lineage>
        <taxon>Eukaryota</taxon>
        <taxon>Viridiplantae</taxon>
        <taxon>Streptophyta</taxon>
        <taxon>Embryophyta</taxon>
        <taxon>Tracheophyta</taxon>
        <taxon>Spermatophyta</taxon>
        <taxon>Magnoliopsida</taxon>
        <taxon>Liliopsida</taxon>
        <taxon>Poales</taxon>
        <taxon>Poaceae</taxon>
        <taxon>PACMAD clade</taxon>
        <taxon>Panicoideae</taxon>
        <taxon>Panicodae</taxon>
        <taxon>Paniceae</taxon>
        <taxon>Anthephorinae</taxon>
        <taxon>Digitaria</taxon>
    </lineage>
</organism>
<keyword evidence="2" id="KW-0341">Growth regulation</keyword>
<feature type="region of interest" description="Disordered" evidence="4">
    <location>
        <begin position="1"/>
        <end position="54"/>
    </location>
</feature>
<evidence type="ECO:0000256" key="4">
    <source>
        <dbReference type="SAM" id="MobiDB-lite"/>
    </source>
</evidence>
<keyword evidence="1" id="KW-0813">Transport</keyword>
<accession>A0A835BFH4</accession>
<evidence type="ECO:0000313" key="5">
    <source>
        <dbReference type="EMBL" id="KAF8696606.1"/>
    </source>
</evidence>
<dbReference type="InterPro" id="IPR007930">
    <property type="entry name" value="DUF724"/>
</dbReference>
<feature type="compositionally biased region" description="Low complexity" evidence="4">
    <location>
        <begin position="45"/>
        <end position="54"/>
    </location>
</feature>
<dbReference type="EMBL" id="JACEFO010001880">
    <property type="protein sequence ID" value="KAF8696606.1"/>
    <property type="molecule type" value="Genomic_DNA"/>
</dbReference>
<feature type="compositionally biased region" description="Polar residues" evidence="4">
    <location>
        <begin position="14"/>
        <end position="30"/>
    </location>
</feature>
<evidence type="ECO:0000256" key="2">
    <source>
        <dbReference type="ARBA" id="ARBA00022604"/>
    </source>
</evidence>
<dbReference type="OrthoDB" id="687110at2759"/>
<evidence type="ECO:0000313" key="6">
    <source>
        <dbReference type="Proteomes" id="UP000636709"/>
    </source>
</evidence>
<feature type="coiled-coil region" evidence="3">
    <location>
        <begin position="215"/>
        <end position="242"/>
    </location>
</feature>
<protein>
    <submittedName>
        <fullName evidence="5">Uncharacterized protein</fullName>
    </submittedName>
</protein>
<comment type="caution">
    <text evidence="5">The sequence shown here is derived from an EMBL/GenBank/DDBJ whole genome shotgun (WGS) entry which is preliminary data.</text>
</comment>